<dbReference type="Gene3D" id="3.30.70.1700">
    <property type="entry name" value="Phage minor tail protein U"/>
    <property type="match status" value="1"/>
</dbReference>
<proteinExistence type="predicted"/>
<dbReference type="OrthoDB" id="5683808at2"/>
<dbReference type="Proteomes" id="UP000189353">
    <property type="component" value="Unassembled WGS sequence"/>
</dbReference>
<dbReference type="AlphaFoldDB" id="A0A1V3LCG3"/>
<accession>A0A1V3LCG3</accession>
<organism evidence="1 2">
    <name type="scientific">Rodentibacter ratti</name>
    <dbReference type="NCBI Taxonomy" id="1906745"/>
    <lineage>
        <taxon>Bacteria</taxon>
        <taxon>Pseudomonadati</taxon>
        <taxon>Pseudomonadota</taxon>
        <taxon>Gammaproteobacteria</taxon>
        <taxon>Pasteurellales</taxon>
        <taxon>Pasteurellaceae</taxon>
        <taxon>Rodentibacter</taxon>
    </lineage>
</organism>
<dbReference type="SUPFAM" id="SSF143749">
    <property type="entry name" value="Phage tail protein-like"/>
    <property type="match status" value="1"/>
</dbReference>
<name>A0A1V3LCG3_9PAST</name>
<reference evidence="1 2" key="1">
    <citation type="submission" date="2016-10" db="EMBL/GenBank/DDBJ databases">
        <title>Rodentibacter gen. nov. and new species.</title>
        <authorList>
            <person name="Christensen H."/>
        </authorList>
    </citation>
    <scope>NUCLEOTIDE SEQUENCE [LARGE SCALE GENOMIC DNA]</scope>
    <source>
        <strain evidence="1 2">Ppn158</strain>
    </source>
</reference>
<dbReference type="RefSeq" id="WP_077552172.1">
    <property type="nucleotide sequence ID" value="NZ_MLAI01000007.1"/>
</dbReference>
<evidence type="ECO:0000313" key="1">
    <source>
        <dbReference type="EMBL" id="OOF87816.1"/>
    </source>
</evidence>
<dbReference type="InterPro" id="IPR038512">
    <property type="entry name" value="GpU-like_sf"/>
</dbReference>
<protein>
    <submittedName>
        <fullName evidence="1">Phage tail protein</fullName>
    </submittedName>
</protein>
<dbReference type="EMBL" id="MLAI01000007">
    <property type="protein sequence ID" value="OOF87816.1"/>
    <property type="molecule type" value="Genomic_DNA"/>
</dbReference>
<dbReference type="InterPro" id="IPR035934">
    <property type="entry name" value="Phage_tail_protein-like_sf"/>
</dbReference>
<evidence type="ECO:0000313" key="2">
    <source>
        <dbReference type="Proteomes" id="UP000189353"/>
    </source>
</evidence>
<sequence length="132" mass="14943">MIIHDQIRTEIISILTPLLKNKISRFFNGRLVALNAAEQCPALSIYLEDIGAQEVSMCDGEFDALLNIAIYLKPNSGEDELDDIAESIRLAIRNGEFNFLNDISLKGYRYDYDEEQASWISATVQFAISYDD</sequence>
<gene>
    <name evidence="1" type="ORF">BKG88_01040</name>
</gene>
<dbReference type="Pfam" id="PF06141">
    <property type="entry name" value="Phage_tail_U"/>
    <property type="match status" value="1"/>
</dbReference>
<comment type="caution">
    <text evidence="1">The sequence shown here is derived from an EMBL/GenBank/DDBJ whole genome shotgun (WGS) entry which is preliminary data.</text>
</comment>
<dbReference type="InterPro" id="IPR009312">
    <property type="entry name" value="Phage_lambda_GpU-like"/>
</dbReference>